<dbReference type="SUPFAM" id="SSF53850">
    <property type="entry name" value="Periplasmic binding protein-like II"/>
    <property type="match status" value="1"/>
</dbReference>
<evidence type="ECO:0000313" key="1">
    <source>
        <dbReference type="EMBL" id="RED52149.1"/>
    </source>
</evidence>
<dbReference type="RefSeq" id="WP_115935702.1">
    <property type="nucleotide sequence ID" value="NZ_QRDW01000002.1"/>
</dbReference>
<evidence type="ECO:0000313" key="2">
    <source>
        <dbReference type="Proteomes" id="UP000256845"/>
    </source>
</evidence>
<gene>
    <name evidence="1" type="ORF">DFP90_102167</name>
</gene>
<dbReference type="PANTHER" id="PTHR35936">
    <property type="entry name" value="MEMBRANE-BOUND LYTIC MUREIN TRANSGLYCOSYLASE F"/>
    <property type="match status" value="1"/>
</dbReference>
<comment type="caution">
    <text evidence="1">The sequence shown here is derived from an EMBL/GenBank/DDBJ whole genome shotgun (WGS) entry which is preliminary data.</text>
</comment>
<dbReference type="Proteomes" id="UP000256845">
    <property type="component" value="Unassembled WGS sequence"/>
</dbReference>
<proteinExistence type="predicted"/>
<protein>
    <recommendedName>
        <fullName evidence="3">Amino acid ABC transporter substrate-binding protein (PAAT family)</fullName>
    </recommendedName>
</protein>
<dbReference type="PANTHER" id="PTHR35936:SF19">
    <property type="entry name" value="AMINO-ACID-BINDING PROTEIN YXEM-RELATED"/>
    <property type="match status" value="1"/>
</dbReference>
<name>A0A3D9HRR4_9PROT</name>
<reference evidence="1 2" key="1">
    <citation type="submission" date="2018-07" db="EMBL/GenBank/DDBJ databases">
        <title>Genomic Encyclopedia of Type Strains, Phase III (KMG-III): the genomes of soil and plant-associated and newly described type strains.</title>
        <authorList>
            <person name="Whitman W."/>
        </authorList>
    </citation>
    <scope>NUCLEOTIDE SEQUENCE [LARGE SCALE GENOMIC DNA]</scope>
    <source>
        <strain evidence="1 2">CECT 8488</strain>
    </source>
</reference>
<organism evidence="1 2">
    <name type="scientific">Aestuariispira insulae</name>
    <dbReference type="NCBI Taxonomy" id="1461337"/>
    <lineage>
        <taxon>Bacteria</taxon>
        <taxon>Pseudomonadati</taxon>
        <taxon>Pseudomonadota</taxon>
        <taxon>Alphaproteobacteria</taxon>
        <taxon>Rhodospirillales</taxon>
        <taxon>Kiloniellaceae</taxon>
        <taxon>Aestuariispira</taxon>
    </lineage>
</organism>
<accession>A0A3D9HRR4</accession>
<evidence type="ECO:0008006" key="3">
    <source>
        <dbReference type="Google" id="ProtNLM"/>
    </source>
</evidence>
<sequence length="264" mass="30336">MKINTYRSGLFAAWLLAVWLPFPHQTKAGEAPRVVVWEAFPEAYRDQAGDLQGTLVDFTRLLEQDYGQPFQLEVSNWPRIMAGVGTNQYDIAYFFHLSSLEPKLHYLGLMGCLADLFIPRQGIKVSNLDSLAGLRVGFLKNAVFDRATRDDNRFEKLPVQDTVTVLRLLARDRIDLAVVHSGHYARLLRSTGTPERYPGNWRDKLGEPVVHALYRVEVTLSRQSNLQDQIEKFRAIIRKNREDGNFAAIMEKHNMPFWPCDEMD</sequence>
<dbReference type="AlphaFoldDB" id="A0A3D9HRR4"/>
<dbReference type="Gene3D" id="3.40.190.10">
    <property type="entry name" value="Periplasmic binding protein-like II"/>
    <property type="match status" value="2"/>
</dbReference>
<keyword evidence="2" id="KW-1185">Reference proteome</keyword>
<dbReference type="EMBL" id="QRDW01000002">
    <property type="protein sequence ID" value="RED52149.1"/>
    <property type="molecule type" value="Genomic_DNA"/>
</dbReference>